<keyword evidence="3" id="KW-0732">Signal</keyword>
<dbReference type="InterPro" id="IPR051010">
    <property type="entry name" value="BCAA_transport"/>
</dbReference>
<keyword evidence="7" id="KW-1185">Reference proteome</keyword>
<proteinExistence type="inferred from homology"/>
<evidence type="ECO:0000256" key="1">
    <source>
        <dbReference type="ARBA" id="ARBA00010062"/>
    </source>
</evidence>
<comment type="similarity">
    <text evidence="1">Belongs to the leucine-binding protein family.</text>
</comment>
<accession>A0ABN6XSB8</accession>
<evidence type="ECO:0000313" key="6">
    <source>
        <dbReference type="EMBL" id="BDZ47869.1"/>
    </source>
</evidence>
<dbReference type="Gene3D" id="3.40.50.2300">
    <property type="match status" value="2"/>
</dbReference>
<dbReference type="Proteomes" id="UP001321486">
    <property type="component" value="Chromosome"/>
</dbReference>
<dbReference type="PANTHER" id="PTHR30483">
    <property type="entry name" value="LEUCINE-SPECIFIC-BINDING PROTEIN"/>
    <property type="match status" value="1"/>
</dbReference>
<keyword evidence="2" id="KW-0813">Transport</keyword>
<evidence type="ECO:0000256" key="2">
    <source>
        <dbReference type="ARBA" id="ARBA00022448"/>
    </source>
</evidence>
<protein>
    <submittedName>
        <fullName evidence="6">Amino acid ABC substrate-binding protein</fullName>
    </submittedName>
</protein>
<gene>
    <name evidence="6" type="ORF">GCM10025867_01100</name>
</gene>
<evidence type="ECO:0000259" key="5">
    <source>
        <dbReference type="Pfam" id="PF13458"/>
    </source>
</evidence>
<dbReference type="InterPro" id="IPR028081">
    <property type="entry name" value="Leu-bd"/>
</dbReference>
<dbReference type="Pfam" id="PF13458">
    <property type="entry name" value="Peripla_BP_6"/>
    <property type="match status" value="1"/>
</dbReference>
<dbReference type="SUPFAM" id="SSF53822">
    <property type="entry name" value="Periplasmic binding protein-like I"/>
    <property type="match status" value="1"/>
</dbReference>
<name>A0ABN6XSB8_9MICO</name>
<dbReference type="PRINTS" id="PR00337">
    <property type="entry name" value="LEUILEVALBP"/>
</dbReference>
<dbReference type="RefSeq" id="WP_286344947.1">
    <property type="nucleotide sequence ID" value="NZ_AP027732.1"/>
</dbReference>
<reference evidence="7" key="1">
    <citation type="journal article" date="2019" name="Int. J. Syst. Evol. Microbiol.">
        <title>The Global Catalogue of Microorganisms (GCM) 10K type strain sequencing project: providing services to taxonomists for standard genome sequencing and annotation.</title>
        <authorList>
            <consortium name="The Broad Institute Genomics Platform"/>
            <consortium name="The Broad Institute Genome Sequencing Center for Infectious Disease"/>
            <person name="Wu L."/>
            <person name="Ma J."/>
        </authorList>
    </citation>
    <scope>NUCLEOTIDE SEQUENCE [LARGE SCALE GENOMIC DNA]</scope>
    <source>
        <strain evidence="7">NBRC 108728</strain>
    </source>
</reference>
<dbReference type="EMBL" id="AP027732">
    <property type="protein sequence ID" value="BDZ47869.1"/>
    <property type="molecule type" value="Genomic_DNA"/>
</dbReference>
<evidence type="ECO:0000256" key="4">
    <source>
        <dbReference type="ARBA" id="ARBA00022970"/>
    </source>
</evidence>
<feature type="domain" description="Leucine-binding protein" evidence="5">
    <location>
        <begin position="13"/>
        <end position="359"/>
    </location>
</feature>
<organism evidence="6 7">
    <name type="scientific">Frondihabitans sucicola</name>
    <dbReference type="NCBI Taxonomy" id="1268041"/>
    <lineage>
        <taxon>Bacteria</taxon>
        <taxon>Bacillati</taxon>
        <taxon>Actinomycetota</taxon>
        <taxon>Actinomycetes</taxon>
        <taxon>Micrococcales</taxon>
        <taxon>Microbacteriaceae</taxon>
        <taxon>Frondihabitans</taxon>
    </lineage>
</organism>
<dbReference type="InterPro" id="IPR000709">
    <property type="entry name" value="Leu_Ile_Val-bd"/>
</dbReference>
<evidence type="ECO:0000313" key="7">
    <source>
        <dbReference type="Proteomes" id="UP001321486"/>
    </source>
</evidence>
<dbReference type="InterPro" id="IPR028082">
    <property type="entry name" value="Peripla_BP_I"/>
</dbReference>
<evidence type="ECO:0000256" key="3">
    <source>
        <dbReference type="ARBA" id="ARBA00022729"/>
    </source>
</evidence>
<keyword evidence="4" id="KW-0029">Amino-acid transport</keyword>
<sequence>MLQQLGGGSKSGPITIGVVGPQTGPLAEIGQNQVAGAEVAAAEINKAGGVLGRKIKIVNKDEQSTPQTASTAVRDLSNSGVHLVVGMLNSAGCLAVGPTLPSLNVVLVDTGCTNDGLTGQNGKPAPFSNLFRTSTDDDDLVINLAKTIAKKFPDVTDYSAFGYNYVTGTSQWALYQSSIKKAGVPLKVKSSTFVPIAQSDFSLQVQSLVGKVGDPKTSALYLGTFGSGTGTFLKQSQSYDISKKFAVILQPGGYYPVARTLNGLAPNVWNAYDYNYAAFTSSANTKFVNDYKAKTGKLPIDWSYDAWVGVKAMAAAIKKAGTDDYSKVLATMPGLSFTTLSGKLTIDKTTHQANAPVVVSNTVGDTKSPENVKILSTTVVKTGK</sequence>